<accession>A0ABY5S0B1</accession>
<protein>
    <submittedName>
        <fullName evidence="8">M3 family metallopeptidase</fullName>
    </submittedName>
</protein>
<keyword evidence="4 6" id="KW-0862">Zinc</keyword>
<evidence type="ECO:0000256" key="5">
    <source>
        <dbReference type="ARBA" id="ARBA00023049"/>
    </source>
</evidence>
<reference evidence="8" key="1">
    <citation type="submission" date="2022-01" db="EMBL/GenBank/DDBJ databases">
        <title>Paenibacillus spongiae sp. nov., isolated from marine sponge.</title>
        <authorList>
            <person name="Li Z."/>
            <person name="Zhang M."/>
        </authorList>
    </citation>
    <scope>NUCLEOTIDE SEQUENCE</scope>
    <source>
        <strain evidence="8">PHS-Z3</strain>
    </source>
</reference>
<organism evidence="8 9">
    <name type="scientific">Paenibacillus spongiae</name>
    <dbReference type="NCBI Taxonomy" id="2909671"/>
    <lineage>
        <taxon>Bacteria</taxon>
        <taxon>Bacillati</taxon>
        <taxon>Bacillota</taxon>
        <taxon>Bacilli</taxon>
        <taxon>Bacillales</taxon>
        <taxon>Paenibacillaceae</taxon>
        <taxon>Paenibacillus</taxon>
    </lineage>
</organism>
<evidence type="ECO:0000313" key="9">
    <source>
        <dbReference type="Proteomes" id="UP001057877"/>
    </source>
</evidence>
<comment type="similarity">
    <text evidence="6">Belongs to the peptidase M3 family.</text>
</comment>
<keyword evidence="1 6" id="KW-0645">Protease</keyword>
<evidence type="ECO:0000256" key="6">
    <source>
        <dbReference type="RuleBase" id="RU003435"/>
    </source>
</evidence>
<name>A0ABY5S0B1_9BACL</name>
<feature type="domain" description="Peptidase M3A/M3B catalytic" evidence="7">
    <location>
        <begin position="262"/>
        <end position="483"/>
    </location>
</feature>
<keyword evidence="9" id="KW-1185">Reference proteome</keyword>
<dbReference type="RefSeq" id="WP_258383366.1">
    <property type="nucleotide sequence ID" value="NZ_CP091430.1"/>
</dbReference>
<dbReference type="InterPro" id="IPR001567">
    <property type="entry name" value="Pept_M3A_M3B_dom"/>
</dbReference>
<dbReference type="SUPFAM" id="SSF55486">
    <property type="entry name" value="Metalloproteases ('zincins'), catalytic domain"/>
    <property type="match status" value="1"/>
</dbReference>
<evidence type="ECO:0000256" key="3">
    <source>
        <dbReference type="ARBA" id="ARBA00022801"/>
    </source>
</evidence>
<sequence>MQKFSELKYISPNYEVEKAVLLKYKEEMATASTYMKFRDSWLSRKNADQYLDMLTDLAYIRFLTDTSDTFYKNTVHTDSIEDPLIKLLRKECDDVLLDSPYMEEIAAEFGDKMIQDMRIRRSLSGEKAVPLQLEENRLSIEYNKLVSSGKSKEAMSCELDELYDSMINVRTNLAKSLGFDSFIEMAYRIQGRVDYGKEDISSFRSQVLEVITPACAAFEKDRPYDDSVPIGAVGNIVHNVRNIFHDISQESGDFIDFIYDHELFDVEPRPNKRPFYCCCMLPHYKAPFIISDLKGKGNDALMFIHELGHGFAFYTAARSQKLFEYHRSTVSINEVHSKTMELLSYPYLELIVGEHKDLFRWNHLYEALRYLPYRCAIDEFEHNVYENTVLTKSQRSELWREIEQKYMPWRAGNNHESVKRGTSWHSQPHLFNAPFSYIDYNFAQISAFEFYGRSKINYQETWKEYLAFCSKGGSTNYLNLLAAGKLVNPFSVGAVADICAPILNELYA</sequence>
<keyword evidence="2 6" id="KW-0479">Metal-binding</keyword>
<evidence type="ECO:0000256" key="4">
    <source>
        <dbReference type="ARBA" id="ARBA00022833"/>
    </source>
</evidence>
<dbReference type="EMBL" id="CP091430">
    <property type="protein sequence ID" value="UVI27281.1"/>
    <property type="molecule type" value="Genomic_DNA"/>
</dbReference>
<keyword evidence="3 6" id="KW-0378">Hydrolase</keyword>
<evidence type="ECO:0000313" key="8">
    <source>
        <dbReference type="EMBL" id="UVI27281.1"/>
    </source>
</evidence>
<dbReference type="Proteomes" id="UP001057877">
    <property type="component" value="Chromosome"/>
</dbReference>
<gene>
    <name evidence="8" type="ORF">L1F29_17520</name>
</gene>
<evidence type="ECO:0000256" key="1">
    <source>
        <dbReference type="ARBA" id="ARBA00022670"/>
    </source>
</evidence>
<proteinExistence type="inferred from homology"/>
<dbReference type="Pfam" id="PF01432">
    <property type="entry name" value="Peptidase_M3"/>
    <property type="match status" value="1"/>
</dbReference>
<comment type="cofactor">
    <cofactor evidence="6">
        <name>Zn(2+)</name>
        <dbReference type="ChEBI" id="CHEBI:29105"/>
    </cofactor>
    <text evidence="6">Binds 1 zinc ion.</text>
</comment>
<dbReference type="Gene3D" id="1.10.1370.30">
    <property type="match status" value="1"/>
</dbReference>
<evidence type="ECO:0000259" key="7">
    <source>
        <dbReference type="Pfam" id="PF01432"/>
    </source>
</evidence>
<evidence type="ECO:0000256" key="2">
    <source>
        <dbReference type="ARBA" id="ARBA00022723"/>
    </source>
</evidence>
<keyword evidence="5 6" id="KW-0482">Metalloprotease</keyword>